<reference evidence="3 4" key="1">
    <citation type="submission" date="2017-02" db="EMBL/GenBank/DDBJ databases">
        <authorList>
            <person name="Peterson S.W."/>
        </authorList>
    </citation>
    <scope>NUCLEOTIDE SEQUENCE [LARGE SCALE GENOMIC DNA]</scope>
    <source>
        <strain evidence="3">159469</strain>
    </source>
</reference>
<feature type="chain" id="PRO_5038390963" description="Lipoprotein" evidence="2">
    <location>
        <begin position="23"/>
        <end position="270"/>
    </location>
</feature>
<evidence type="ECO:0008006" key="5">
    <source>
        <dbReference type="Google" id="ProtNLM"/>
    </source>
</evidence>
<feature type="region of interest" description="Disordered" evidence="1">
    <location>
        <begin position="156"/>
        <end position="270"/>
    </location>
</feature>
<accession>A0A252CA53</accession>
<feature type="non-terminal residue" evidence="3">
    <location>
        <position position="270"/>
    </location>
</feature>
<protein>
    <recommendedName>
        <fullName evidence="5">Lipoprotein</fullName>
    </recommendedName>
</protein>
<feature type="compositionally biased region" description="Pro residues" evidence="1">
    <location>
        <begin position="234"/>
        <end position="264"/>
    </location>
</feature>
<dbReference type="PROSITE" id="PS51257">
    <property type="entry name" value="PROKAR_LIPOPROTEIN"/>
    <property type="match status" value="1"/>
</dbReference>
<name>A0A252CA53_9LACT</name>
<proteinExistence type="predicted"/>
<sequence length="270" mass="28395">MKKRTKKVVMTTLLLSSTLLLTACGSKQDAKKENTTNSSSKVTKVVDQSKEVLKKAKAALLNAQKVPNTKNIKSAKEAISKVKDTKEAKKLNDELSGISARVKLEDAARKAVVAYQKDALNEKKHKAAQTAVSKLTSPYNKTLKAELTKKIKDSEAQANKVRASQNISKAQQDTSKKASVKSQENTQTTGDTSLNQAGVTADTANVANGGQTAQIPAGGNTSGNGGNSNNVSPTPAPTPTPTPAPTPTPTPTPDPTPTPAPTPTPTVHHW</sequence>
<evidence type="ECO:0000313" key="3">
    <source>
        <dbReference type="EMBL" id="OUK01656.1"/>
    </source>
</evidence>
<dbReference type="EMBL" id="MUIZ01000028">
    <property type="protein sequence ID" value="OUK01656.1"/>
    <property type="molecule type" value="Genomic_DNA"/>
</dbReference>
<evidence type="ECO:0000256" key="1">
    <source>
        <dbReference type="SAM" id="MobiDB-lite"/>
    </source>
</evidence>
<evidence type="ECO:0000313" key="4">
    <source>
        <dbReference type="Proteomes" id="UP000194606"/>
    </source>
</evidence>
<feature type="signal peptide" evidence="2">
    <location>
        <begin position="1"/>
        <end position="22"/>
    </location>
</feature>
<feature type="compositionally biased region" description="Polar residues" evidence="1">
    <location>
        <begin position="162"/>
        <end position="173"/>
    </location>
</feature>
<keyword evidence="2" id="KW-0732">Signal</keyword>
<comment type="caution">
    <text evidence="3">The sequence shown here is derived from an EMBL/GenBank/DDBJ whole genome shotgun (WGS) entry which is preliminary data.</text>
</comment>
<dbReference type="AlphaFoldDB" id="A0A252CA53"/>
<organism evidence="3 4">
    <name type="scientific">Lactococcus petauri</name>
    <dbReference type="NCBI Taxonomy" id="1940789"/>
    <lineage>
        <taxon>Bacteria</taxon>
        <taxon>Bacillati</taxon>
        <taxon>Bacillota</taxon>
        <taxon>Bacilli</taxon>
        <taxon>Lactobacillales</taxon>
        <taxon>Streptococcaceae</taxon>
        <taxon>Lactococcus</taxon>
    </lineage>
</organism>
<feature type="compositionally biased region" description="Polar residues" evidence="1">
    <location>
        <begin position="180"/>
        <end position="214"/>
    </location>
</feature>
<dbReference type="Proteomes" id="UP000194606">
    <property type="component" value="Unassembled WGS sequence"/>
</dbReference>
<gene>
    <name evidence="3" type="ORF">BZZ03_11680</name>
</gene>
<dbReference type="RefSeq" id="WP_086583396.1">
    <property type="nucleotide sequence ID" value="NZ_MUIZ01000028.1"/>
</dbReference>
<evidence type="ECO:0000256" key="2">
    <source>
        <dbReference type="SAM" id="SignalP"/>
    </source>
</evidence>